<evidence type="ECO:0000313" key="3">
    <source>
        <dbReference type="Proteomes" id="UP000092445"/>
    </source>
</evidence>
<reference evidence="2" key="2">
    <citation type="submission" date="2020-05" db="UniProtKB">
        <authorList>
            <consortium name="EnsemblMetazoa"/>
        </authorList>
    </citation>
    <scope>IDENTIFICATION</scope>
    <source>
        <strain evidence="2">IAEA</strain>
    </source>
</reference>
<accession>A0A1B0ACS3</accession>
<keyword evidence="1" id="KW-0472">Membrane</keyword>
<protein>
    <submittedName>
        <fullName evidence="2">Uncharacterized protein</fullName>
    </submittedName>
</protein>
<reference evidence="3" key="1">
    <citation type="submission" date="2014-03" db="EMBL/GenBank/DDBJ databases">
        <authorList>
            <person name="Aksoy S."/>
            <person name="Warren W."/>
            <person name="Wilson R.K."/>
        </authorList>
    </citation>
    <scope>NUCLEOTIDE SEQUENCE [LARGE SCALE GENOMIC DNA]</scope>
    <source>
        <strain evidence="3">IAEA</strain>
    </source>
</reference>
<keyword evidence="1" id="KW-1133">Transmembrane helix</keyword>
<keyword evidence="3" id="KW-1185">Reference proteome</keyword>
<name>A0A1B0ACS3_GLOPL</name>
<dbReference type="VEuPathDB" id="VectorBase:GPAI041493"/>
<sequence>MHKIQEFFVQTVTITYMVNRVKALHGFCNIILIIPCIVLISKNRRKSTFKIRRLRQTLKQTCSTSQRRKVVTEKVNREEKQIEMRIRTGSKINYKRISELPFTNTEQLLRLDSHQVVQRCYNDNHNSSEISGQEFTCYDGVEGLKLIEIYFKNKPLQCKQVALERTHAARSPEY</sequence>
<proteinExistence type="predicted"/>
<dbReference type="EnsemblMetazoa" id="GPAI041493-RA">
    <property type="protein sequence ID" value="GPAI041493-PA"/>
    <property type="gene ID" value="GPAI041493"/>
</dbReference>
<feature type="transmembrane region" description="Helical" evidence="1">
    <location>
        <begin position="23"/>
        <end position="40"/>
    </location>
</feature>
<organism evidence="2 3">
    <name type="scientific">Glossina pallidipes</name>
    <name type="common">Tsetse fly</name>
    <dbReference type="NCBI Taxonomy" id="7398"/>
    <lineage>
        <taxon>Eukaryota</taxon>
        <taxon>Metazoa</taxon>
        <taxon>Ecdysozoa</taxon>
        <taxon>Arthropoda</taxon>
        <taxon>Hexapoda</taxon>
        <taxon>Insecta</taxon>
        <taxon>Pterygota</taxon>
        <taxon>Neoptera</taxon>
        <taxon>Endopterygota</taxon>
        <taxon>Diptera</taxon>
        <taxon>Brachycera</taxon>
        <taxon>Muscomorpha</taxon>
        <taxon>Hippoboscoidea</taxon>
        <taxon>Glossinidae</taxon>
        <taxon>Glossina</taxon>
    </lineage>
</organism>
<keyword evidence="1" id="KW-0812">Transmembrane</keyword>
<dbReference type="Proteomes" id="UP000092445">
    <property type="component" value="Unassembled WGS sequence"/>
</dbReference>
<evidence type="ECO:0000256" key="1">
    <source>
        <dbReference type="SAM" id="Phobius"/>
    </source>
</evidence>
<evidence type="ECO:0000313" key="2">
    <source>
        <dbReference type="EnsemblMetazoa" id="GPAI041493-PA"/>
    </source>
</evidence>
<dbReference type="AlphaFoldDB" id="A0A1B0ACS3"/>